<accession>A0ABP0DAC2</accession>
<evidence type="ECO:0000256" key="1">
    <source>
        <dbReference type="SAM" id="Coils"/>
    </source>
</evidence>
<feature type="compositionally biased region" description="Low complexity" evidence="2">
    <location>
        <begin position="448"/>
        <end position="460"/>
    </location>
</feature>
<organism evidence="3 4">
    <name type="scientific">Sporothrix epigloea</name>
    <dbReference type="NCBI Taxonomy" id="1892477"/>
    <lineage>
        <taxon>Eukaryota</taxon>
        <taxon>Fungi</taxon>
        <taxon>Dikarya</taxon>
        <taxon>Ascomycota</taxon>
        <taxon>Pezizomycotina</taxon>
        <taxon>Sordariomycetes</taxon>
        <taxon>Sordariomycetidae</taxon>
        <taxon>Ophiostomatales</taxon>
        <taxon>Ophiostomataceae</taxon>
        <taxon>Sporothrix</taxon>
    </lineage>
</organism>
<evidence type="ECO:0000313" key="3">
    <source>
        <dbReference type="EMBL" id="CAK7265164.1"/>
    </source>
</evidence>
<evidence type="ECO:0000313" key="4">
    <source>
        <dbReference type="Proteomes" id="UP001642501"/>
    </source>
</evidence>
<protein>
    <submittedName>
        <fullName evidence="3">Uncharacterized protein</fullName>
    </submittedName>
</protein>
<keyword evidence="4" id="KW-1185">Reference proteome</keyword>
<dbReference type="Proteomes" id="UP001642501">
    <property type="component" value="Unassembled WGS sequence"/>
</dbReference>
<feature type="compositionally biased region" description="Polar residues" evidence="2">
    <location>
        <begin position="521"/>
        <end position="540"/>
    </location>
</feature>
<feature type="region of interest" description="Disordered" evidence="2">
    <location>
        <begin position="593"/>
        <end position="648"/>
    </location>
</feature>
<feature type="compositionally biased region" description="Polar residues" evidence="2">
    <location>
        <begin position="420"/>
        <end position="434"/>
    </location>
</feature>
<feature type="compositionally biased region" description="Low complexity" evidence="2">
    <location>
        <begin position="482"/>
        <end position="500"/>
    </location>
</feature>
<reference evidence="3 4" key="1">
    <citation type="submission" date="2024-01" db="EMBL/GenBank/DDBJ databases">
        <authorList>
            <person name="Allen C."/>
            <person name="Tagirdzhanova G."/>
        </authorList>
    </citation>
    <scope>NUCLEOTIDE SEQUENCE [LARGE SCALE GENOMIC DNA]</scope>
    <source>
        <strain evidence="3 4">CBS 573.63</strain>
    </source>
</reference>
<sequence>MNRPRRDPNLSAAAGTVSAPVSRSGTPTPPVSNYPASDGALQCCCGQIGCIFLQHNSYVLENVENDVRTAAKLGQSLLERHEAYMVDAERDRAELIKRIGKLEMDKRELEAENAKKIRENRALLDQLEVLNTTVADSDAHMKMLEASLQSSQQIIRRLEGAAERAEDMERHLAALEAEQAALQSNLVTSESEARTAIQRWKRAERGLADLQYQLDVMERESREEQERHQEIMDRMERQRAIEKELNTAAGRLKGAAATNLLQESGNGAGSAVVSHFVRDLLQDNANLQLGMAELRDMLMASNDEIQALRDQLVYHQPLFEHNASAASTLRAELDSKLLPQAQKLNDEMQQDVQDVYDSSDGPGSMEASMTLSTLATPQTTRHQSTLSQEFHIHHHYHVSSSGKKMDPKKLKKKRAGITPTLFTPPSAALSTPNTPLYRPSMSYRSDFSAAATPGSSPPSRRGQHSGRDSISTVMSGPSARWSLFSDPPSDLSMSSVPSSPRTDPRNSVFDRAPLCDLSRPVSPTTSVDPMSPMWRTSSRKSSMDDSRQTSSFARSLSFSSPVSLAKQQCQPFFQFPEAIKEDEEVDAHVQCAANPPASNETDDSDTGNSTDDVPDIASSVADTADGSALSEAITPTPSQSPPISSYDPLADAGEVEEISYELLKRHGRPLHRAVSHESIISLQGGLDIHTLKARPSQLTLRPLGMAMADTGLSSITARPFISRAGTDSLKSNSVLRDRLSLGMPATRQSRLTSSTVSGAVSANTPFSATLSATNTLSGARMLGKFVTWRPWGNGNGTNTTMPPTTNSTQSAHTTATAALTMAGQVAPATPATPATPAVAKTSTAIDTTNPVASDVDSSGSQADAELFDQTKQAIAAVQSTTPSAATISVPRSSAKEIIVSGQHPAATKTVNDSSVLRSPGINQPGAIPGFLEYWSAHQRRGAPSNVHADIVDEEALWEGLLGT</sequence>
<name>A0ABP0DAC2_9PEZI</name>
<feature type="region of interest" description="Disordered" evidence="2">
    <location>
        <begin position="396"/>
        <end position="548"/>
    </location>
</feature>
<keyword evidence="1" id="KW-0175">Coiled coil</keyword>
<gene>
    <name evidence="3" type="ORF">SEPCBS57363_001441</name>
</gene>
<feature type="compositionally biased region" description="Low complexity" evidence="2">
    <location>
        <begin position="633"/>
        <end position="645"/>
    </location>
</feature>
<proteinExistence type="predicted"/>
<comment type="caution">
    <text evidence="3">The sequence shown here is derived from an EMBL/GenBank/DDBJ whole genome shotgun (WGS) entry which is preliminary data.</text>
</comment>
<dbReference type="EMBL" id="CAWUOM010000015">
    <property type="protein sequence ID" value="CAK7265164.1"/>
    <property type="molecule type" value="Genomic_DNA"/>
</dbReference>
<feature type="region of interest" description="Disordered" evidence="2">
    <location>
        <begin position="1"/>
        <end position="33"/>
    </location>
</feature>
<evidence type="ECO:0000256" key="2">
    <source>
        <dbReference type="SAM" id="MobiDB-lite"/>
    </source>
</evidence>
<feature type="coiled-coil region" evidence="1">
    <location>
        <begin position="78"/>
        <end position="238"/>
    </location>
</feature>